<evidence type="ECO:0000256" key="5">
    <source>
        <dbReference type="ARBA" id="ARBA00022806"/>
    </source>
</evidence>
<dbReference type="SUPFAM" id="SSF141259">
    <property type="entry name" value="CarD-like"/>
    <property type="match status" value="1"/>
</dbReference>
<dbReference type="GO" id="GO:0006281">
    <property type="term" value="P:DNA repair"/>
    <property type="evidence" value="ECO:0007669"/>
    <property type="project" value="UniProtKB-KW"/>
</dbReference>
<dbReference type="Pfam" id="PF02559">
    <property type="entry name" value="CarD_TRCF_RID"/>
    <property type="match status" value="1"/>
</dbReference>
<keyword evidence="1" id="KW-0963">Cytoplasm</keyword>
<dbReference type="SMART" id="SM00487">
    <property type="entry name" value="DEXDc"/>
    <property type="match status" value="1"/>
</dbReference>
<dbReference type="InterPro" id="IPR041471">
    <property type="entry name" value="UvrB_inter"/>
</dbReference>
<keyword evidence="2" id="KW-0547">Nucleotide-binding</keyword>
<dbReference type="PROSITE" id="PS51194">
    <property type="entry name" value="HELICASE_CTER"/>
    <property type="match status" value="1"/>
</dbReference>
<dbReference type="InterPro" id="IPR036101">
    <property type="entry name" value="CarD-like/TRCF_RID_sf"/>
</dbReference>
<keyword evidence="5" id="KW-0347">Helicase</keyword>
<dbReference type="Gene3D" id="3.40.50.11140">
    <property type="match status" value="1"/>
</dbReference>
<dbReference type="InterPro" id="IPR004576">
    <property type="entry name" value="Mfd"/>
</dbReference>
<dbReference type="SUPFAM" id="SSF52540">
    <property type="entry name" value="P-loop containing nucleoside triphosphate hydrolases"/>
    <property type="match status" value="3"/>
</dbReference>
<dbReference type="InterPro" id="IPR037235">
    <property type="entry name" value="TRCF-like_C_D7"/>
</dbReference>
<dbReference type="Pfam" id="PF00271">
    <property type="entry name" value="Helicase_C"/>
    <property type="match status" value="1"/>
</dbReference>
<evidence type="ECO:0000256" key="2">
    <source>
        <dbReference type="ARBA" id="ARBA00022741"/>
    </source>
</evidence>
<name>T1C2J3_9ZZZZ</name>
<dbReference type="InterPro" id="IPR011545">
    <property type="entry name" value="DEAD/DEAH_box_helicase_dom"/>
</dbReference>
<dbReference type="InterPro" id="IPR003711">
    <property type="entry name" value="CarD-like/TRCF_RID"/>
</dbReference>
<dbReference type="PANTHER" id="PTHR47964:SF1">
    <property type="entry name" value="ATP-DEPENDENT DNA HELICASE HOMOLOG RECG, CHLOROPLASTIC"/>
    <property type="match status" value="1"/>
</dbReference>
<dbReference type="Pfam" id="PF17757">
    <property type="entry name" value="UvrB_inter"/>
    <property type="match status" value="1"/>
</dbReference>
<evidence type="ECO:0000256" key="6">
    <source>
        <dbReference type="ARBA" id="ARBA00022840"/>
    </source>
</evidence>
<dbReference type="GO" id="GO:0003684">
    <property type="term" value="F:damaged DNA binding"/>
    <property type="evidence" value="ECO:0007669"/>
    <property type="project" value="InterPro"/>
</dbReference>
<dbReference type="SMART" id="SM00982">
    <property type="entry name" value="TRCF"/>
    <property type="match status" value="1"/>
</dbReference>
<gene>
    <name evidence="11" type="ORF">B1B_01822</name>
</gene>
<dbReference type="Gene3D" id="3.90.1150.50">
    <property type="entry name" value="Transcription-repair-coupling factor, D7 domain"/>
    <property type="match status" value="1"/>
</dbReference>
<evidence type="ECO:0000256" key="3">
    <source>
        <dbReference type="ARBA" id="ARBA00022763"/>
    </source>
</evidence>
<keyword evidence="4 11" id="KW-0378">Hydrolase</keyword>
<accession>T1C2J3</accession>
<dbReference type="Pfam" id="PF03461">
    <property type="entry name" value="TRCF"/>
    <property type="match status" value="1"/>
</dbReference>
<organism evidence="11">
    <name type="scientific">mine drainage metagenome</name>
    <dbReference type="NCBI Taxonomy" id="410659"/>
    <lineage>
        <taxon>unclassified sequences</taxon>
        <taxon>metagenomes</taxon>
        <taxon>ecological metagenomes</taxon>
    </lineage>
</organism>
<evidence type="ECO:0000256" key="1">
    <source>
        <dbReference type="ARBA" id="ARBA00022490"/>
    </source>
</evidence>
<dbReference type="Gene3D" id="2.40.10.170">
    <property type="match status" value="1"/>
</dbReference>
<dbReference type="AlphaFoldDB" id="T1C2J3"/>
<dbReference type="Pfam" id="PF00270">
    <property type="entry name" value="DEAD"/>
    <property type="match status" value="1"/>
</dbReference>
<sequence>MARLVVDASSPWIIVTASNQAQTQLIAELDYFSDCKTAPRVWSFPDREILPYDHFSPATEIVSERLRTLNAIRQGQARVILVSAPALCERLPPAPFLDQETLVLNVGETLPLASFRTRLLEAGYQETSLVRAPGEFAIRGSLLDIFTVAASFPYRIDFLDETIETLRSFDPETQLSVERVESVSWLPAREFRLDEASIRRFRQRFRERFEGSPNNYSVYREVSRGASIEGLEAYLPLLFEKTAILLDFLPTKPRLIWTQGARDALLASLGQIESRLAHREGVLDFPPLPVSEAYAGSEELLQRLDQFQRITLQSSPESTSAGTVHCWGTEPVPDSFKIPRSQQDHLGSHLWNYLSLTRLRGFLVAGSGGRQDFLFNLLTRTDLKPPEKNEAWDAFLVRDTPWTLNLAPLEQGFLWPDQGVAVLTENELWMAPPVRRPDATTGPKNPLALIQDFKSLLPGAPVIHVEHGIGRFRGLIHLEVDGIPGDFLHLEYLGGDRLYVPIGSLHLVSRYLGGDADQAPWHRLGGGQWDKIRREAQKRAFDVATELLETHARRKLASAPSLTFDPTRYERFALECPFEETDDQQTAIEQVLADLAKTTPMDRVVCGDVGFGKTEVALRAAWACVQSGHQAVVLVPTTLLAQQHDETFRDRFSNWPVAIEALSRFRSAREEAGIREGLAQGKIDIVIGTHKLLQNTPRFRKLGLLIIDEEHRFGVRQKEQISRFKTGIHTLTLTATPIPRTLNMTLGGLRDLSLIATPPKDRLPIQTFLGPWDPAIVQEALARELQRGGQVYVVTPRVQGIETLTREMARLAPHHEVRYAHGQMPERQLEQTMIDFYHQRFAILVSTKIIESGINVPLANTILIHRADRFGLAELHQLRGRVGRSHHRAYAYLLVDSYESLGADTQQRLEALTRFDALGSGFLLAMQDLEIRGAGELLGKAQSGEIESIGFSLYAEYMQKAVQYLKSGQDPGTGLESLETHPARAHVDLQAPALIPDSYVSDIHQRLVLYKELALRASPQSLDTFRNELSDRFGPCPQPLETLLTLSGIRLQATALGIRKLEAHAAGSRILFAPETPVRPEDLVRLIGMEPGHYRFDGSNRLLYRKPMPEMADRLHWIRQILTILGGNLPPP</sequence>
<dbReference type="EC" id="3.6.1.-" evidence="11"/>
<proteinExistence type="inferred from homology"/>
<feature type="domain" description="Helicase C-terminal" evidence="10">
    <location>
        <begin position="775"/>
        <end position="930"/>
    </location>
</feature>
<dbReference type="PANTHER" id="PTHR47964">
    <property type="entry name" value="ATP-DEPENDENT DNA HELICASE HOMOLOG RECG, CHLOROPLASTIC"/>
    <property type="match status" value="1"/>
</dbReference>
<keyword evidence="7" id="KW-0238">DNA-binding</keyword>
<dbReference type="InterPro" id="IPR001650">
    <property type="entry name" value="Helicase_C-like"/>
</dbReference>
<evidence type="ECO:0000313" key="11">
    <source>
        <dbReference type="EMBL" id="EQD76227.1"/>
    </source>
</evidence>
<dbReference type="SMART" id="SM00490">
    <property type="entry name" value="HELICc"/>
    <property type="match status" value="1"/>
</dbReference>
<keyword evidence="3" id="KW-0227">DNA damage</keyword>
<reference evidence="11" key="2">
    <citation type="journal article" date="2014" name="ISME J.">
        <title>Microbial stratification in low pH oxic and suboxic macroscopic growths along an acid mine drainage.</title>
        <authorList>
            <person name="Mendez-Garcia C."/>
            <person name="Mesa V."/>
            <person name="Sprenger R.R."/>
            <person name="Richter M."/>
            <person name="Diez M.S."/>
            <person name="Solano J."/>
            <person name="Bargiela R."/>
            <person name="Golyshina O.V."/>
            <person name="Manteca A."/>
            <person name="Ramos J.L."/>
            <person name="Gallego J.R."/>
            <person name="Llorente I."/>
            <person name="Martins Dos Santos V.A."/>
            <person name="Jensen O.N."/>
            <person name="Pelaez A.I."/>
            <person name="Sanchez J."/>
            <person name="Ferrer M."/>
        </authorList>
    </citation>
    <scope>NUCLEOTIDE SEQUENCE</scope>
</reference>
<evidence type="ECO:0000259" key="9">
    <source>
        <dbReference type="PROSITE" id="PS51192"/>
    </source>
</evidence>
<evidence type="ECO:0000256" key="4">
    <source>
        <dbReference type="ARBA" id="ARBA00022801"/>
    </source>
</evidence>
<dbReference type="Pfam" id="PF21132">
    <property type="entry name" value="MFD_D3"/>
    <property type="match status" value="1"/>
</dbReference>
<dbReference type="CDD" id="cd17991">
    <property type="entry name" value="DEXHc_TRCF"/>
    <property type="match status" value="1"/>
</dbReference>
<dbReference type="Gene3D" id="3.30.2060.10">
    <property type="entry name" value="Penicillin-binding protein 1b domain"/>
    <property type="match status" value="1"/>
</dbReference>
<dbReference type="HAMAP" id="MF_00969">
    <property type="entry name" value="TRCF"/>
    <property type="match status" value="1"/>
</dbReference>
<dbReference type="Gene3D" id="3.40.50.300">
    <property type="entry name" value="P-loop containing nucleotide triphosphate hydrolases"/>
    <property type="match status" value="2"/>
</dbReference>
<dbReference type="GO" id="GO:0005524">
    <property type="term" value="F:ATP binding"/>
    <property type="evidence" value="ECO:0007669"/>
    <property type="project" value="UniProtKB-KW"/>
</dbReference>
<protein>
    <submittedName>
        <fullName evidence="11">Transcription-repair coupling factor</fullName>
        <ecNumber evidence="11">3.6.1.-</ecNumber>
    </submittedName>
</protein>
<dbReference type="InterPro" id="IPR027417">
    <property type="entry name" value="P-loop_NTPase"/>
</dbReference>
<feature type="domain" description="Helicase ATP-binding" evidence="9">
    <location>
        <begin position="594"/>
        <end position="755"/>
    </location>
</feature>
<evidence type="ECO:0000256" key="7">
    <source>
        <dbReference type="ARBA" id="ARBA00023125"/>
    </source>
</evidence>
<dbReference type="GO" id="GO:0016787">
    <property type="term" value="F:hydrolase activity"/>
    <property type="evidence" value="ECO:0007669"/>
    <property type="project" value="UniProtKB-KW"/>
</dbReference>
<evidence type="ECO:0000256" key="8">
    <source>
        <dbReference type="ARBA" id="ARBA00023204"/>
    </source>
</evidence>
<dbReference type="SMART" id="SM01058">
    <property type="entry name" value="CarD_TRCF"/>
    <property type="match status" value="1"/>
</dbReference>
<dbReference type="SUPFAM" id="SSF143517">
    <property type="entry name" value="TRCF domain-like"/>
    <property type="match status" value="1"/>
</dbReference>
<reference evidence="11" key="1">
    <citation type="submission" date="2013-08" db="EMBL/GenBank/DDBJ databases">
        <authorList>
            <person name="Mendez C."/>
            <person name="Richter M."/>
            <person name="Ferrer M."/>
            <person name="Sanchez J."/>
        </authorList>
    </citation>
    <scope>NUCLEOTIDE SEQUENCE</scope>
</reference>
<dbReference type="Gene3D" id="3.40.50.11180">
    <property type="match status" value="1"/>
</dbReference>
<dbReference type="InterPro" id="IPR005118">
    <property type="entry name" value="TRCF_C"/>
</dbReference>
<dbReference type="PROSITE" id="PS51192">
    <property type="entry name" value="HELICASE_ATP_BIND_1"/>
    <property type="match status" value="1"/>
</dbReference>
<dbReference type="InterPro" id="IPR047112">
    <property type="entry name" value="RecG/Mfd"/>
</dbReference>
<comment type="caution">
    <text evidence="11">The sequence shown here is derived from an EMBL/GenBank/DDBJ whole genome shotgun (WGS) entry which is preliminary data.</text>
</comment>
<dbReference type="EMBL" id="AUZY01001105">
    <property type="protein sequence ID" value="EQD76227.1"/>
    <property type="molecule type" value="Genomic_DNA"/>
</dbReference>
<dbReference type="GO" id="GO:0003678">
    <property type="term" value="F:DNA helicase activity"/>
    <property type="evidence" value="ECO:0007669"/>
    <property type="project" value="TreeGrafter"/>
</dbReference>
<dbReference type="InterPro" id="IPR014001">
    <property type="entry name" value="Helicase_ATP-bd"/>
</dbReference>
<evidence type="ECO:0000259" key="10">
    <source>
        <dbReference type="PROSITE" id="PS51194"/>
    </source>
</evidence>
<dbReference type="NCBIfam" id="TIGR00580">
    <property type="entry name" value="mfd"/>
    <property type="match status" value="1"/>
</dbReference>
<keyword evidence="6" id="KW-0067">ATP-binding</keyword>
<keyword evidence="8" id="KW-0234">DNA repair</keyword>
<dbReference type="InterPro" id="IPR048635">
    <property type="entry name" value="MFD_D3"/>
</dbReference>